<dbReference type="EMBL" id="JAJFAZ020000002">
    <property type="protein sequence ID" value="KAI5345802.1"/>
    <property type="molecule type" value="Genomic_DNA"/>
</dbReference>
<reference evidence="1 4" key="3">
    <citation type="journal article" date="2022" name="G3 (Bethesda)">
        <title>Whole-genome sequence and methylome profiling of the almond [Prunus dulcis (Mill.) D.A. Webb] cultivar 'Nonpareil'.</title>
        <authorList>
            <person name="D'Amico-Willman K.M."/>
            <person name="Ouma W.Z."/>
            <person name="Meulia T."/>
            <person name="Sideli G.M."/>
            <person name="Gradziel T.M."/>
            <person name="Fresnedo-Ramirez J."/>
        </authorList>
    </citation>
    <scope>NUCLEOTIDE SEQUENCE [LARGE SCALE GENOMIC DNA]</scope>
    <source>
        <strain evidence="1">Clone GOH B32 T37-40</strain>
    </source>
</reference>
<reference evidence="2" key="1">
    <citation type="submission" date="2019-07" db="EMBL/GenBank/DDBJ databases">
        <authorList>
            <person name="Alioto T."/>
            <person name="Alioto T."/>
            <person name="Gomez Garrido J."/>
        </authorList>
    </citation>
    <scope>NUCLEOTIDE SEQUENCE</scope>
</reference>
<evidence type="ECO:0000313" key="1">
    <source>
        <dbReference type="EMBL" id="KAI5345802.1"/>
    </source>
</evidence>
<evidence type="ECO:0000313" key="4">
    <source>
        <dbReference type="Proteomes" id="UP001054821"/>
    </source>
</evidence>
<dbReference type="Proteomes" id="UP001054821">
    <property type="component" value="Chromosome 2"/>
</dbReference>
<evidence type="ECO:0000313" key="2">
    <source>
        <dbReference type="EMBL" id="VVA27382.1"/>
    </source>
</evidence>
<proteinExistence type="predicted"/>
<dbReference type="AlphaFoldDB" id="A0A5E4FHR2"/>
<sequence>MRCLSKYPQLELVLTTYRSFDLSELEIETNHQIIPSNAGIAYRLQTIAMQFQSGVVNWELDRVCVWEKNRVPIRSCQLGTQRHGDDSIRDLALVCCKTLCKSLSMGYFEVVESKRILKAAQNRFD</sequence>
<dbReference type="Gramene" id="VVA27382">
    <property type="protein sequence ID" value="VVA27382"/>
    <property type="gene ID" value="Prudul26B027187"/>
</dbReference>
<dbReference type="EMBL" id="CABIKO010000121">
    <property type="protein sequence ID" value="VVA27382.1"/>
    <property type="molecule type" value="Genomic_DNA"/>
</dbReference>
<reference evidence="3" key="2">
    <citation type="journal article" date="2020" name="Plant J.">
        <title>Transposons played a major role in the diversification between the closely related almond and peach genomes: results from the almond genome sequence.</title>
        <authorList>
            <person name="Alioto T."/>
            <person name="Alexiou K.G."/>
            <person name="Bardil A."/>
            <person name="Barteri F."/>
            <person name="Castanera R."/>
            <person name="Cruz F."/>
            <person name="Dhingra A."/>
            <person name="Duval H."/>
            <person name="Fernandez I Marti A."/>
            <person name="Frias L."/>
            <person name="Galan B."/>
            <person name="Garcia J.L."/>
            <person name="Howad W."/>
            <person name="Gomez-Garrido J."/>
            <person name="Gut M."/>
            <person name="Julca I."/>
            <person name="Morata J."/>
            <person name="Puigdomenech P."/>
            <person name="Ribeca P."/>
            <person name="Rubio Cabetas M.J."/>
            <person name="Vlasova A."/>
            <person name="Wirthensohn M."/>
            <person name="Garcia-Mas J."/>
            <person name="Gabaldon T."/>
            <person name="Casacuberta J.M."/>
            <person name="Arus P."/>
        </authorList>
    </citation>
    <scope>NUCLEOTIDE SEQUENCE [LARGE SCALE GENOMIC DNA]</scope>
    <source>
        <strain evidence="3">cv. Texas</strain>
    </source>
</reference>
<accession>A0A5E4FHR2</accession>
<name>A0A5E4FHR2_PRUDU</name>
<dbReference type="Proteomes" id="UP000327085">
    <property type="component" value="Chromosome 2"/>
</dbReference>
<gene>
    <name evidence="2" type="ORF">ALMOND_2B027187</name>
    <name evidence="1" type="ORF">L3X38_013679</name>
</gene>
<organism evidence="2 3">
    <name type="scientific">Prunus dulcis</name>
    <name type="common">Almond</name>
    <name type="synonym">Amygdalus dulcis</name>
    <dbReference type="NCBI Taxonomy" id="3755"/>
    <lineage>
        <taxon>Eukaryota</taxon>
        <taxon>Viridiplantae</taxon>
        <taxon>Streptophyta</taxon>
        <taxon>Embryophyta</taxon>
        <taxon>Tracheophyta</taxon>
        <taxon>Spermatophyta</taxon>
        <taxon>Magnoliopsida</taxon>
        <taxon>eudicotyledons</taxon>
        <taxon>Gunneridae</taxon>
        <taxon>Pentapetalae</taxon>
        <taxon>rosids</taxon>
        <taxon>fabids</taxon>
        <taxon>Rosales</taxon>
        <taxon>Rosaceae</taxon>
        <taxon>Amygdaloideae</taxon>
        <taxon>Amygdaleae</taxon>
        <taxon>Prunus</taxon>
    </lineage>
</organism>
<evidence type="ECO:0000313" key="3">
    <source>
        <dbReference type="Proteomes" id="UP000327085"/>
    </source>
</evidence>
<dbReference type="InParanoid" id="A0A5E4FHR2"/>
<protein>
    <submittedName>
        <fullName evidence="2">Uncharacterized protein</fullName>
    </submittedName>
</protein>
<keyword evidence="4" id="KW-1185">Reference proteome</keyword>